<dbReference type="GO" id="GO:0042158">
    <property type="term" value="P:lipoprotein biosynthetic process"/>
    <property type="evidence" value="ECO:0007669"/>
    <property type="project" value="InterPro"/>
</dbReference>
<feature type="transmembrane region" description="Helical" evidence="7">
    <location>
        <begin position="85"/>
        <end position="112"/>
    </location>
</feature>
<evidence type="ECO:0000313" key="9">
    <source>
        <dbReference type="Proteomes" id="UP000823935"/>
    </source>
</evidence>
<dbReference type="GO" id="GO:0008961">
    <property type="term" value="F:phosphatidylglycerol-prolipoprotein diacylglyceryl transferase activity"/>
    <property type="evidence" value="ECO:0007669"/>
    <property type="project" value="InterPro"/>
</dbReference>
<dbReference type="AlphaFoldDB" id="A0A9D1EVF2"/>
<keyword evidence="2" id="KW-1003">Cell membrane</keyword>
<dbReference type="Proteomes" id="UP000823935">
    <property type="component" value="Unassembled WGS sequence"/>
</dbReference>
<reference evidence="8" key="2">
    <citation type="journal article" date="2021" name="PeerJ">
        <title>Extensive microbial diversity within the chicken gut microbiome revealed by metagenomics and culture.</title>
        <authorList>
            <person name="Gilroy R."/>
            <person name="Ravi A."/>
            <person name="Getino M."/>
            <person name="Pursley I."/>
            <person name="Horton D.L."/>
            <person name="Alikhan N.F."/>
            <person name="Baker D."/>
            <person name="Gharbi K."/>
            <person name="Hall N."/>
            <person name="Watson M."/>
            <person name="Adriaenssens E.M."/>
            <person name="Foster-Nyarko E."/>
            <person name="Jarju S."/>
            <person name="Secka A."/>
            <person name="Antonio M."/>
            <person name="Oren A."/>
            <person name="Chaudhuri R.R."/>
            <person name="La Ragione R."/>
            <person name="Hildebrand F."/>
            <person name="Pallen M.J."/>
        </authorList>
    </citation>
    <scope>NUCLEOTIDE SEQUENCE</scope>
    <source>
        <strain evidence="8">CHK190-19873</strain>
    </source>
</reference>
<organism evidence="8 9">
    <name type="scientific">Candidatus Limivivens intestinipullorum</name>
    <dbReference type="NCBI Taxonomy" id="2840858"/>
    <lineage>
        <taxon>Bacteria</taxon>
        <taxon>Bacillati</taxon>
        <taxon>Bacillota</taxon>
        <taxon>Clostridia</taxon>
        <taxon>Lachnospirales</taxon>
        <taxon>Lachnospiraceae</taxon>
        <taxon>Lachnospiraceae incertae sedis</taxon>
        <taxon>Candidatus Limivivens</taxon>
    </lineage>
</organism>
<keyword evidence="6 7" id="KW-0472">Membrane</keyword>
<dbReference type="EMBL" id="DVIQ01000092">
    <property type="protein sequence ID" value="HIS32638.1"/>
    <property type="molecule type" value="Genomic_DNA"/>
</dbReference>
<feature type="transmembrane region" description="Helical" evidence="7">
    <location>
        <begin position="12"/>
        <end position="32"/>
    </location>
</feature>
<proteinExistence type="inferred from homology"/>
<name>A0A9D1EVF2_9FIRM</name>
<evidence type="ECO:0000256" key="4">
    <source>
        <dbReference type="ARBA" id="ARBA00022692"/>
    </source>
</evidence>
<comment type="caution">
    <text evidence="8">The sequence shown here is derived from an EMBL/GenBank/DDBJ whole genome shotgun (WGS) entry which is preliminary data.</text>
</comment>
<comment type="similarity">
    <text evidence="1">Belongs to the Lgt family.</text>
</comment>
<protein>
    <submittedName>
        <fullName evidence="8">Prolipoprotein diacylglyceryl transferase</fullName>
    </submittedName>
</protein>
<dbReference type="Pfam" id="PF01790">
    <property type="entry name" value="LGT"/>
    <property type="match status" value="1"/>
</dbReference>
<gene>
    <name evidence="8" type="ORF">IAB44_14010</name>
</gene>
<feature type="transmembrane region" description="Helical" evidence="7">
    <location>
        <begin position="44"/>
        <end position="65"/>
    </location>
</feature>
<evidence type="ECO:0000313" key="8">
    <source>
        <dbReference type="EMBL" id="HIS32638.1"/>
    </source>
</evidence>
<dbReference type="PANTHER" id="PTHR30589">
    <property type="entry name" value="PROLIPOPROTEIN DIACYLGLYCERYL TRANSFERASE"/>
    <property type="match status" value="1"/>
</dbReference>
<evidence type="ECO:0000256" key="2">
    <source>
        <dbReference type="ARBA" id="ARBA00022475"/>
    </source>
</evidence>
<feature type="transmembrane region" description="Helical" evidence="7">
    <location>
        <begin position="227"/>
        <end position="250"/>
    </location>
</feature>
<evidence type="ECO:0000256" key="6">
    <source>
        <dbReference type="ARBA" id="ARBA00023136"/>
    </source>
</evidence>
<evidence type="ECO:0000256" key="3">
    <source>
        <dbReference type="ARBA" id="ARBA00022679"/>
    </source>
</evidence>
<reference evidence="8" key="1">
    <citation type="submission" date="2020-10" db="EMBL/GenBank/DDBJ databases">
        <authorList>
            <person name="Gilroy R."/>
        </authorList>
    </citation>
    <scope>NUCLEOTIDE SEQUENCE</scope>
    <source>
        <strain evidence="8">CHK190-19873</strain>
    </source>
</reference>
<keyword evidence="5 7" id="KW-1133">Transmembrane helix</keyword>
<keyword evidence="3 8" id="KW-0808">Transferase</keyword>
<sequence length="266" mass="29766">MYPYVNIAGHEFSSYSLMAILGMLVSFFVVLVRAHRKKLGVEDHLYFIAFVLIFTVLGAKALYQIQHLSELWTYREDIFANLQSILNYFGGGFVFYGGLIGGCLGAVFYARYFHTDAVAIAQNFIAVIPLFHCFGRIGCFLAGCCYGIPYQGPLSVTFTQALGGPNGVGLFPVQLLEAALNLVIFIFLLRMDGKFQKPLQNFGVYLLCYGAARFFLEFLRGDTVRGVWIFSTSQWISLLAILPLGIYMTVCSPRKNLILKSLLYQA</sequence>
<dbReference type="PANTHER" id="PTHR30589:SF0">
    <property type="entry name" value="PHOSPHATIDYLGLYCEROL--PROLIPOPROTEIN DIACYLGLYCERYL TRANSFERASE"/>
    <property type="match status" value="1"/>
</dbReference>
<evidence type="ECO:0000256" key="7">
    <source>
        <dbReference type="SAM" id="Phobius"/>
    </source>
</evidence>
<feature type="transmembrane region" description="Helical" evidence="7">
    <location>
        <begin position="124"/>
        <end position="149"/>
    </location>
</feature>
<keyword evidence="4 7" id="KW-0812">Transmembrane</keyword>
<accession>A0A9D1EVF2</accession>
<feature type="transmembrane region" description="Helical" evidence="7">
    <location>
        <begin position="169"/>
        <end position="190"/>
    </location>
</feature>
<dbReference type="GO" id="GO:0005886">
    <property type="term" value="C:plasma membrane"/>
    <property type="evidence" value="ECO:0007669"/>
    <property type="project" value="InterPro"/>
</dbReference>
<evidence type="ECO:0000256" key="5">
    <source>
        <dbReference type="ARBA" id="ARBA00022989"/>
    </source>
</evidence>
<feature type="transmembrane region" description="Helical" evidence="7">
    <location>
        <begin position="202"/>
        <end position="221"/>
    </location>
</feature>
<evidence type="ECO:0000256" key="1">
    <source>
        <dbReference type="ARBA" id="ARBA00007150"/>
    </source>
</evidence>
<dbReference type="InterPro" id="IPR001640">
    <property type="entry name" value="Lgt"/>
</dbReference>